<dbReference type="RefSeq" id="XP_018983201.1">
    <property type="nucleotide sequence ID" value="XM_019133031.1"/>
</dbReference>
<keyword evidence="8" id="KW-1185">Reference proteome</keyword>
<sequence>MLSQALELRELYNRIALEEVDLAHYMLSDHDWLLVKQVKQILSTFNKIFKSTTATNSGIGEALRLHYLIFDICTDAVSLSGKKVTADTKISFPSLRNVNKEVLESLGRAFRPLNTYFTDVENYKLLLIPSLLDPRFKTDVIKANHESHVAQALIREISETIRDECGKSYATQPCDMFASDFNCDDDEDDLFPVYHNPTKQDELDLYLLQPVQRVPPEGVMQWWRDNSSSFQALAKLARKYLCVQPSSLSLARLVNMDPEFLANRRTQMSEGSMRQMVLGRERRRCNGVVFPFMTDRAENSDPEDGSYC</sequence>
<keyword evidence="2" id="KW-0479">Metal-binding</keyword>
<dbReference type="EMBL" id="KV454438">
    <property type="protein sequence ID" value="ODQ77873.1"/>
    <property type="molecule type" value="Genomic_DNA"/>
</dbReference>
<dbReference type="GO" id="GO:0005634">
    <property type="term" value="C:nucleus"/>
    <property type="evidence" value="ECO:0007669"/>
    <property type="project" value="UniProtKB-SubCell"/>
</dbReference>
<dbReference type="GO" id="GO:0046983">
    <property type="term" value="F:protein dimerization activity"/>
    <property type="evidence" value="ECO:0007669"/>
    <property type="project" value="InterPro"/>
</dbReference>
<name>A0A1E3QJK6_9ASCO</name>
<dbReference type="InterPro" id="IPR052035">
    <property type="entry name" value="ZnF_BED_domain_contain"/>
</dbReference>
<dbReference type="GO" id="GO:0008270">
    <property type="term" value="F:zinc ion binding"/>
    <property type="evidence" value="ECO:0007669"/>
    <property type="project" value="UniProtKB-KW"/>
</dbReference>
<feature type="domain" description="HAT C-terminal dimerisation" evidence="6">
    <location>
        <begin position="202"/>
        <end position="269"/>
    </location>
</feature>
<dbReference type="PANTHER" id="PTHR46481">
    <property type="entry name" value="ZINC FINGER BED DOMAIN-CONTAINING PROTEIN 4"/>
    <property type="match status" value="1"/>
</dbReference>
<keyword evidence="3" id="KW-0863">Zinc-finger</keyword>
<accession>A0A1E3QJK6</accession>
<reference evidence="8" key="1">
    <citation type="submission" date="2016-05" db="EMBL/GenBank/DDBJ databases">
        <title>Comparative genomics of biotechnologically important yeasts.</title>
        <authorList>
            <consortium name="DOE Joint Genome Institute"/>
            <person name="Riley R."/>
            <person name="Haridas S."/>
            <person name="Wolfe K.H."/>
            <person name="Lopes M.R."/>
            <person name="Hittinger C.T."/>
            <person name="Goker M."/>
            <person name="Salamov A."/>
            <person name="Wisecaver J."/>
            <person name="Long T.M."/>
            <person name="Aerts A.L."/>
            <person name="Barry K."/>
            <person name="Choi C."/>
            <person name="Clum A."/>
            <person name="Coughlan A.Y."/>
            <person name="Deshpande S."/>
            <person name="Douglass A.P."/>
            <person name="Hanson S.J."/>
            <person name="Klenk H.-P."/>
            <person name="Labutti K."/>
            <person name="Lapidus A."/>
            <person name="Lindquist E."/>
            <person name="Lipzen A."/>
            <person name="Meier-Kolthoff J.P."/>
            <person name="Ohm R.A."/>
            <person name="Otillar R.P."/>
            <person name="Pangilinan J."/>
            <person name="Peng Y."/>
            <person name="Rokas A."/>
            <person name="Rosa C.A."/>
            <person name="Scheuner C."/>
            <person name="Sibirny A.A."/>
            <person name="Slot J.C."/>
            <person name="Stielow J.B."/>
            <person name="Sun H."/>
            <person name="Kurtzman C.P."/>
            <person name="Blackwell M."/>
            <person name="Grigoriev I.V."/>
            <person name="Jeffries T.W."/>
        </authorList>
    </citation>
    <scope>NUCLEOTIDE SEQUENCE [LARGE SCALE GENOMIC DNA]</scope>
    <source>
        <strain evidence="8">NRRL Y-12698</strain>
    </source>
</reference>
<evidence type="ECO:0000256" key="4">
    <source>
        <dbReference type="ARBA" id="ARBA00022833"/>
    </source>
</evidence>
<evidence type="ECO:0000256" key="5">
    <source>
        <dbReference type="ARBA" id="ARBA00023242"/>
    </source>
</evidence>
<comment type="subcellular location">
    <subcellularLocation>
        <location evidence="1">Nucleus</location>
    </subcellularLocation>
</comment>
<dbReference type="Proteomes" id="UP000094336">
    <property type="component" value="Unassembled WGS sequence"/>
</dbReference>
<evidence type="ECO:0000256" key="2">
    <source>
        <dbReference type="ARBA" id="ARBA00022723"/>
    </source>
</evidence>
<evidence type="ECO:0000259" key="6">
    <source>
        <dbReference type="Pfam" id="PF05699"/>
    </source>
</evidence>
<dbReference type="AlphaFoldDB" id="A0A1E3QJK6"/>
<evidence type="ECO:0000256" key="3">
    <source>
        <dbReference type="ARBA" id="ARBA00022771"/>
    </source>
</evidence>
<dbReference type="PANTHER" id="PTHR46481:SF10">
    <property type="entry name" value="ZINC FINGER BED DOMAIN-CONTAINING PROTEIN 39"/>
    <property type="match status" value="1"/>
</dbReference>
<dbReference type="InterPro" id="IPR008906">
    <property type="entry name" value="HATC_C_dom"/>
</dbReference>
<dbReference type="SUPFAM" id="SSF53098">
    <property type="entry name" value="Ribonuclease H-like"/>
    <property type="match status" value="1"/>
</dbReference>
<dbReference type="Pfam" id="PF05699">
    <property type="entry name" value="Dimer_Tnp_hAT"/>
    <property type="match status" value="1"/>
</dbReference>
<keyword evidence="5" id="KW-0539">Nucleus</keyword>
<dbReference type="STRING" id="984486.A0A1E3QJK6"/>
<gene>
    <name evidence="7" type="ORF">BABINDRAFT_9854</name>
</gene>
<evidence type="ECO:0000313" key="7">
    <source>
        <dbReference type="EMBL" id="ODQ77873.1"/>
    </source>
</evidence>
<evidence type="ECO:0000313" key="8">
    <source>
        <dbReference type="Proteomes" id="UP000094336"/>
    </source>
</evidence>
<organism evidence="7 8">
    <name type="scientific">Babjeviella inositovora NRRL Y-12698</name>
    <dbReference type="NCBI Taxonomy" id="984486"/>
    <lineage>
        <taxon>Eukaryota</taxon>
        <taxon>Fungi</taxon>
        <taxon>Dikarya</taxon>
        <taxon>Ascomycota</taxon>
        <taxon>Saccharomycotina</taxon>
        <taxon>Pichiomycetes</taxon>
        <taxon>Serinales incertae sedis</taxon>
        <taxon>Babjeviella</taxon>
    </lineage>
</organism>
<protein>
    <recommendedName>
        <fullName evidence="6">HAT C-terminal dimerisation domain-containing protein</fullName>
    </recommendedName>
</protein>
<evidence type="ECO:0000256" key="1">
    <source>
        <dbReference type="ARBA" id="ARBA00004123"/>
    </source>
</evidence>
<proteinExistence type="predicted"/>
<dbReference type="OrthoDB" id="4507940at2759"/>
<dbReference type="InterPro" id="IPR012337">
    <property type="entry name" value="RNaseH-like_sf"/>
</dbReference>
<dbReference type="GeneID" id="30150884"/>
<keyword evidence="4" id="KW-0862">Zinc</keyword>